<dbReference type="Proteomes" id="UP001597024">
    <property type="component" value="Unassembled WGS sequence"/>
</dbReference>
<dbReference type="InterPro" id="IPR042099">
    <property type="entry name" value="ANL_N_sf"/>
</dbReference>
<dbReference type="SUPFAM" id="SSF56801">
    <property type="entry name" value="Acetyl-CoA synthetase-like"/>
    <property type="match status" value="1"/>
</dbReference>
<dbReference type="EMBL" id="JBHTHX010002928">
    <property type="protein sequence ID" value="MFD0891116.1"/>
    <property type="molecule type" value="Genomic_DNA"/>
</dbReference>
<name>A0ABW3E4U6_9ACTN</name>
<keyword evidence="3" id="KW-1185">Reference proteome</keyword>
<dbReference type="InterPro" id="IPR000873">
    <property type="entry name" value="AMP-dep_synth/lig_dom"/>
</dbReference>
<gene>
    <name evidence="2" type="ORF">ACFQ08_41760</name>
</gene>
<protein>
    <submittedName>
        <fullName evidence="2">AMP-binding protein</fullName>
    </submittedName>
</protein>
<feature type="non-terminal residue" evidence="2">
    <location>
        <position position="104"/>
    </location>
</feature>
<dbReference type="PANTHER" id="PTHR45527">
    <property type="entry name" value="NONRIBOSOMAL PEPTIDE SYNTHETASE"/>
    <property type="match status" value="1"/>
</dbReference>
<feature type="domain" description="AMP-dependent synthetase/ligase" evidence="1">
    <location>
        <begin position="48"/>
        <end position="104"/>
    </location>
</feature>
<organism evidence="2 3">
    <name type="scientific">Streptosporangium algeriense</name>
    <dbReference type="NCBI Taxonomy" id="1682748"/>
    <lineage>
        <taxon>Bacteria</taxon>
        <taxon>Bacillati</taxon>
        <taxon>Actinomycetota</taxon>
        <taxon>Actinomycetes</taxon>
        <taxon>Streptosporangiales</taxon>
        <taxon>Streptosporangiaceae</taxon>
        <taxon>Streptosporangium</taxon>
    </lineage>
</organism>
<sequence length="104" mass="11324">MLRAVADDPGRRIDAIDVLSGRERELLLVTRNDTAAETDFGRCVHELFEAEAAARPGTVAVVLGETAVTYAELNARANHIARTLLDRGLVPEEPVAVLMERSVE</sequence>
<dbReference type="Gene3D" id="3.40.50.12780">
    <property type="entry name" value="N-terminal domain of ligase-like"/>
    <property type="match status" value="1"/>
</dbReference>
<evidence type="ECO:0000259" key="1">
    <source>
        <dbReference type="Pfam" id="PF00501"/>
    </source>
</evidence>
<reference evidence="3" key="1">
    <citation type="journal article" date="2019" name="Int. J. Syst. Evol. Microbiol.">
        <title>The Global Catalogue of Microorganisms (GCM) 10K type strain sequencing project: providing services to taxonomists for standard genome sequencing and annotation.</title>
        <authorList>
            <consortium name="The Broad Institute Genomics Platform"/>
            <consortium name="The Broad Institute Genome Sequencing Center for Infectious Disease"/>
            <person name="Wu L."/>
            <person name="Ma J."/>
        </authorList>
    </citation>
    <scope>NUCLEOTIDE SEQUENCE [LARGE SCALE GENOMIC DNA]</scope>
    <source>
        <strain evidence="3">CCUG 62974</strain>
    </source>
</reference>
<accession>A0ABW3E4U6</accession>
<dbReference type="Pfam" id="PF00501">
    <property type="entry name" value="AMP-binding"/>
    <property type="match status" value="1"/>
</dbReference>
<evidence type="ECO:0000313" key="2">
    <source>
        <dbReference type="EMBL" id="MFD0891116.1"/>
    </source>
</evidence>
<comment type="caution">
    <text evidence="2">The sequence shown here is derived from an EMBL/GenBank/DDBJ whole genome shotgun (WGS) entry which is preliminary data.</text>
</comment>
<dbReference type="PANTHER" id="PTHR45527:SF1">
    <property type="entry name" value="FATTY ACID SYNTHASE"/>
    <property type="match status" value="1"/>
</dbReference>
<proteinExistence type="predicted"/>
<evidence type="ECO:0000313" key="3">
    <source>
        <dbReference type="Proteomes" id="UP001597024"/>
    </source>
</evidence>